<keyword evidence="5" id="KW-1185">Reference proteome</keyword>
<accession>A0A914DQK7</accession>
<protein>
    <submittedName>
        <fullName evidence="6">NR LBD domain-containing protein</fullName>
    </submittedName>
</protein>
<evidence type="ECO:0000259" key="4">
    <source>
        <dbReference type="Pfam" id="PF00104"/>
    </source>
</evidence>
<dbReference type="Gene3D" id="1.10.565.10">
    <property type="entry name" value="Retinoid X Receptor"/>
    <property type="match status" value="1"/>
</dbReference>
<evidence type="ECO:0000313" key="6">
    <source>
        <dbReference type="WBParaSite" id="ACRNAN_scaffold3502.g22342.t1"/>
    </source>
</evidence>
<dbReference type="InterPro" id="IPR000536">
    <property type="entry name" value="Nucl_hrmn_rcpt_lig-bd"/>
</dbReference>
<keyword evidence="3" id="KW-0675">Receptor</keyword>
<dbReference type="SUPFAM" id="SSF48508">
    <property type="entry name" value="Nuclear receptor ligand-binding domain"/>
    <property type="match status" value="1"/>
</dbReference>
<dbReference type="AlphaFoldDB" id="A0A914DQK7"/>
<dbReference type="Pfam" id="PF00104">
    <property type="entry name" value="Hormone_recep"/>
    <property type="match status" value="1"/>
</dbReference>
<dbReference type="PANTHER" id="PTHR45680:SF29">
    <property type="entry name" value="NUCLEAR HORMONE RECEPTOR FAMILY"/>
    <property type="match status" value="1"/>
</dbReference>
<name>A0A914DQK7_9BILA</name>
<dbReference type="PANTHER" id="PTHR45680">
    <property type="entry name" value="NUCLEAR HORMONE RECEPTOR FAMILY"/>
    <property type="match status" value="1"/>
</dbReference>
<evidence type="ECO:0000256" key="3">
    <source>
        <dbReference type="ARBA" id="ARBA00023170"/>
    </source>
</evidence>
<evidence type="ECO:0000256" key="2">
    <source>
        <dbReference type="ARBA" id="ARBA00023163"/>
    </source>
</evidence>
<evidence type="ECO:0000256" key="1">
    <source>
        <dbReference type="ARBA" id="ARBA00023015"/>
    </source>
</evidence>
<proteinExistence type="predicted"/>
<keyword evidence="2" id="KW-0804">Transcription</keyword>
<organism evidence="5 6">
    <name type="scientific">Acrobeloides nanus</name>
    <dbReference type="NCBI Taxonomy" id="290746"/>
    <lineage>
        <taxon>Eukaryota</taxon>
        <taxon>Metazoa</taxon>
        <taxon>Ecdysozoa</taxon>
        <taxon>Nematoda</taxon>
        <taxon>Chromadorea</taxon>
        <taxon>Rhabditida</taxon>
        <taxon>Tylenchina</taxon>
        <taxon>Cephalobomorpha</taxon>
        <taxon>Cephaloboidea</taxon>
        <taxon>Cephalobidae</taxon>
        <taxon>Acrobeloides</taxon>
    </lineage>
</organism>
<dbReference type="Proteomes" id="UP000887540">
    <property type="component" value="Unplaced"/>
</dbReference>
<dbReference type="WBParaSite" id="ACRNAN_scaffold3502.g22342.t1">
    <property type="protein sequence ID" value="ACRNAN_scaffold3502.g22342.t1"/>
    <property type="gene ID" value="ACRNAN_scaffold3502.g22342"/>
</dbReference>
<reference evidence="6" key="1">
    <citation type="submission" date="2022-11" db="UniProtKB">
        <authorList>
            <consortium name="WormBaseParasite"/>
        </authorList>
    </citation>
    <scope>IDENTIFICATION</scope>
</reference>
<evidence type="ECO:0000313" key="5">
    <source>
        <dbReference type="Proteomes" id="UP000887540"/>
    </source>
</evidence>
<sequence>MDLKGGRKPTTINNKDYIVDVAKETTTLNNRLVIPSIPDDKNPKMHTLSTINNETSKIIIDLHSIEAMVKQILKEPKPTSITTHISLTINISDDVHITDVNIDEWNKVKPLFFQLRDKVVNNIMNPMKQLRITQFEIVYLLVYMMFDHDIGNLSMDATKIIEDIIEQVATELHNHYIQEMRLTNYAHRLIKLNKIIEASKEIQFQKQENSVLAKIFNMLHFEIVGSELSWAV</sequence>
<dbReference type="InterPro" id="IPR035500">
    <property type="entry name" value="NHR-like_dom_sf"/>
</dbReference>
<dbReference type="InterPro" id="IPR051152">
    <property type="entry name" value="C.elegans_Orphan_NR"/>
</dbReference>
<feature type="domain" description="NR LBD" evidence="4">
    <location>
        <begin position="70"/>
        <end position="216"/>
    </location>
</feature>
<keyword evidence="1" id="KW-0805">Transcription regulation</keyword>